<organism evidence="2 3">
    <name type="scientific">Ferrithrix thermotolerans DSM 19514</name>
    <dbReference type="NCBI Taxonomy" id="1121881"/>
    <lineage>
        <taxon>Bacteria</taxon>
        <taxon>Bacillati</taxon>
        <taxon>Actinomycetota</taxon>
        <taxon>Acidimicrobiia</taxon>
        <taxon>Acidimicrobiales</taxon>
        <taxon>Acidimicrobiaceae</taxon>
        <taxon>Ferrithrix</taxon>
    </lineage>
</organism>
<dbReference type="Gene3D" id="3.30.2010.10">
    <property type="entry name" value="Metalloproteases ('zincins'), catalytic domain"/>
    <property type="match status" value="1"/>
</dbReference>
<dbReference type="Proteomes" id="UP000184295">
    <property type="component" value="Unassembled WGS sequence"/>
</dbReference>
<gene>
    <name evidence="2" type="ORF">SAMN02745225_00302</name>
</gene>
<reference evidence="3" key="1">
    <citation type="submission" date="2016-11" db="EMBL/GenBank/DDBJ databases">
        <authorList>
            <person name="Varghese N."/>
            <person name="Submissions S."/>
        </authorList>
    </citation>
    <scope>NUCLEOTIDE SEQUENCE [LARGE SCALE GENOMIC DNA]</scope>
    <source>
        <strain evidence="3">DSM 19514</strain>
    </source>
</reference>
<dbReference type="STRING" id="1121881.SAMN02745225_00302"/>
<evidence type="ECO:0000256" key="1">
    <source>
        <dbReference type="SAM" id="Phobius"/>
    </source>
</evidence>
<keyword evidence="1" id="KW-0812">Transmembrane</keyword>
<keyword evidence="3" id="KW-1185">Reference proteome</keyword>
<protein>
    <recommendedName>
        <fullName evidence="4">Zn-dependent protease with chaperone function</fullName>
    </recommendedName>
</protein>
<keyword evidence="1" id="KW-0472">Membrane</keyword>
<dbReference type="AlphaFoldDB" id="A0A1M4SIN4"/>
<evidence type="ECO:0000313" key="2">
    <source>
        <dbReference type="EMBL" id="SHE32070.1"/>
    </source>
</evidence>
<feature type="transmembrane region" description="Helical" evidence="1">
    <location>
        <begin position="65"/>
        <end position="84"/>
    </location>
</feature>
<name>A0A1M4SIN4_9ACTN</name>
<evidence type="ECO:0000313" key="3">
    <source>
        <dbReference type="Proteomes" id="UP000184295"/>
    </source>
</evidence>
<keyword evidence="1" id="KW-1133">Transmembrane helix</keyword>
<evidence type="ECO:0008006" key="4">
    <source>
        <dbReference type="Google" id="ProtNLM"/>
    </source>
</evidence>
<accession>A0A1M4SIN4</accession>
<proteinExistence type="predicted"/>
<dbReference type="EMBL" id="FQUL01000002">
    <property type="protein sequence ID" value="SHE32070.1"/>
    <property type="molecule type" value="Genomic_DNA"/>
</dbReference>
<feature type="transmembrane region" description="Helical" evidence="1">
    <location>
        <begin position="28"/>
        <end position="53"/>
    </location>
</feature>
<sequence>MVFDASDRTTIWGGANLYQLWHKRLQVLVSYLVFASAIAILTWVLLVTASYLLSLNRDVIENIPVSVVVGLGVAALMLLVSKWVSVVGFDFEPIGDAVLEARVKTVLEAICTQVGVQIPLLAEIKTPAIEVASFKKGGEPLVVLSSGALESLSVLELEAVLAREIAKVRSGLSDYDAYLSLPRRLLALVTLGAYPESVTLPMAQEIMLVDVASLSITRFPPALILVLKKIRDEGVFFELEGAAAKGSSWLWLNPPLLKGSKALLEDRIAQLEEW</sequence>